<keyword evidence="4" id="KW-0560">Oxidoreductase</keyword>
<dbReference type="Gene3D" id="2.60.120.330">
    <property type="entry name" value="B-lactam Antibiotic, Isopenicillin N Synthase, Chain"/>
    <property type="match status" value="1"/>
</dbReference>
<evidence type="ECO:0000256" key="4">
    <source>
        <dbReference type="RuleBase" id="RU003682"/>
    </source>
</evidence>
<evidence type="ECO:0000256" key="1">
    <source>
        <dbReference type="ARBA" id="ARBA00008056"/>
    </source>
</evidence>
<reference evidence="6" key="1">
    <citation type="submission" date="2022-04" db="EMBL/GenBank/DDBJ databases">
        <title>Carnegiea gigantea Genome sequencing and assembly v2.</title>
        <authorList>
            <person name="Copetti D."/>
            <person name="Sanderson M.J."/>
            <person name="Burquez A."/>
            <person name="Wojciechowski M.F."/>
        </authorList>
    </citation>
    <scope>NUCLEOTIDE SEQUENCE</scope>
    <source>
        <strain evidence="6">SGP5-SGP5p</strain>
        <tissue evidence="6">Aerial part</tissue>
    </source>
</reference>
<dbReference type="PROSITE" id="PS51471">
    <property type="entry name" value="FE2OG_OXY"/>
    <property type="match status" value="1"/>
</dbReference>
<dbReference type="OrthoDB" id="627829at2759"/>
<keyword evidence="3 4" id="KW-0408">Iron</keyword>
<dbReference type="EMBL" id="JAKOGI010000007">
    <property type="protein sequence ID" value="KAJ8451899.1"/>
    <property type="molecule type" value="Genomic_DNA"/>
</dbReference>
<dbReference type="InterPro" id="IPR050295">
    <property type="entry name" value="Plant_2OG-oxidoreductases"/>
</dbReference>
<keyword evidence="7" id="KW-1185">Reference proteome</keyword>
<comment type="similarity">
    <text evidence="1 4">Belongs to the iron/ascorbate-dependent oxidoreductase family.</text>
</comment>
<name>A0A9Q1KZS4_9CARY</name>
<dbReference type="GO" id="GO:0046872">
    <property type="term" value="F:metal ion binding"/>
    <property type="evidence" value="ECO:0007669"/>
    <property type="project" value="UniProtKB-KW"/>
</dbReference>
<keyword evidence="2 4" id="KW-0479">Metal-binding</keyword>
<comment type="caution">
    <text evidence="6">The sequence shown here is derived from an EMBL/GenBank/DDBJ whole genome shotgun (WGS) entry which is preliminary data.</text>
</comment>
<proteinExistence type="inferred from homology"/>
<dbReference type="InterPro" id="IPR027443">
    <property type="entry name" value="IPNS-like_sf"/>
</dbReference>
<dbReference type="InterPro" id="IPR026992">
    <property type="entry name" value="DIOX_N"/>
</dbReference>
<dbReference type="InterPro" id="IPR044861">
    <property type="entry name" value="IPNS-like_FE2OG_OXY"/>
</dbReference>
<dbReference type="Proteomes" id="UP001153076">
    <property type="component" value="Unassembled WGS sequence"/>
</dbReference>
<evidence type="ECO:0000256" key="3">
    <source>
        <dbReference type="ARBA" id="ARBA00023004"/>
    </source>
</evidence>
<accession>A0A9Q1KZS4</accession>
<dbReference type="PANTHER" id="PTHR47991">
    <property type="entry name" value="OXOGLUTARATE/IRON-DEPENDENT DIOXYGENASE"/>
    <property type="match status" value="1"/>
</dbReference>
<dbReference type="Pfam" id="PF03171">
    <property type="entry name" value="2OG-FeII_Oxy"/>
    <property type="match status" value="1"/>
</dbReference>
<sequence length="319" mass="35730">MASYKSCCENYSTGQSAQERGLAHVPQRYQIPSSQRPSLDTPEANVVNHGIEQSVVDKALSVAQGFFELPAEEKMKIMSSDVHKPVRYGTSVKDGVDKIQFWRVFLKHYANPLNDWLHFWPKKPPTYREDMGAFSTKVQKLAVELTEAITESLGLGPKYLSDKMSQGMQVITSNCYPPCPEPHLTLGLPPHSDYSCLTILLQSSMGLEIKDMEDGGSWKRVPQIEGALQVHMGDHFEVLSNGSYKSVVHRATLNSEKTRISIASFHSLGLEEKVEPAPELMDEERPKRYKGSSFKDFLDFLSASDIGQGKIDYLSTLKI</sequence>
<gene>
    <name evidence="6" type="ORF">Cgig2_007382</name>
</gene>
<feature type="domain" description="Fe2OG dioxygenase" evidence="5">
    <location>
        <begin position="164"/>
        <end position="268"/>
    </location>
</feature>
<evidence type="ECO:0000256" key="2">
    <source>
        <dbReference type="ARBA" id="ARBA00022723"/>
    </source>
</evidence>
<protein>
    <recommendedName>
        <fullName evidence="5">Fe2OG dioxygenase domain-containing protein</fullName>
    </recommendedName>
</protein>
<evidence type="ECO:0000313" key="7">
    <source>
        <dbReference type="Proteomes" id="UP001153076"/>
    </source>
</evidence>
<dbReference type="Pfam" id="PF14226">
    <property type="entry name" value="DIOX_N"/>
    <property type="match status" value="1"/>
</dbReference>
<organism evidence="6 7">
    <name type="scientific">Carnegiea gigantea</name>
    <dbReference type="NCBI Taxonomy" id="171969"/>
    <lineage>
        <taxon>Eukaryota</taxon>
        <taxon>Viridiplantae</taxon>
        <taxon>Streptophyta</taxon>
        <taxon>Embryophyta</taxon>
        <taxon>Tracheophyta</taxon>
        <taxon>Spermatophyta</taxon>
        <taxon>Magnoliopsida</taxon>
        <taxon>eudicotyledons</taxon>
        <taxon>Gunneridae</taxon>
        <taxon>Pentapetalae</taxon>
        <taxon>Caryophyllales</taxon>
        <taxon>Cactineae</taxon>
        <taxon>Cactaceae</taxon>
        <taxon>Cactoideae</taxon>
        <taxon>Echinocereeae</taxon>
        <taxon>Carnegiea</taxon>
    </lineage>
</organism>
<dbReference type="AlphaFoldDB" id="A0A9Q1KZS4"/>
<dbReference type="GO" id="GO:0016491">
    <property type="term" value="F:oxidoreductase activity"/>
    <property type="evidence" value="ECO:0007669"/>
    <property type="project" value="UniProtKB-KW"/>
</dbReference>
<dbReference type="SUPFAM" id="SSF51197">
    <property type="entry name" value="Clavaminate synthase-like"/>
    <property type="match status" value="1"/>
</dbReference>
<evidence type="ECO:0000259" key="5">
    <source>
        <dbReference type="PROSITE" id="PS51471"/>
    </source>
</evidence>
<evidence type="ECO:0000313" key="6">
    <source>
        <dbReference type="EMBL" id="KAJ8451899.1"/>
    </source>
</evidence>
<dbReference type="InterPro" id="IPR005123">
    <property type="entry name" value="Oxoglu/Fe-dep_dioxygenase_dom"/>
</dbReference>